<dbReference type="PANTHER" id="PTHR42698">
    <property type="entry name" value="GTPASE ERA"/>
    <property type="match status" value="1"/>
</dbReference>
<dbReference type="InterPro" id="IPR005662">
    <property type="entry name" value="GTPase_Era-like"/>
</dbReference>
<keyword evidence="5" id="KW-1185">Reference proteome</keyword>
<dbReference type="EMBL" id="JBITLV010000002">
    <property type="protein sequence ID" value="MFI7586815.1"/>
    <property type="molecule type" value="Genomic_DNA"/>
</dbReference>
<evidence type="ECO:0000313" key="5">
    <source>
        <dbReference type="Proteomes" id="UP001612915"/>
    </source>
</evidence>
<proteinExistence type="predicted"/>
<evidence type="ECO:0000256" key="2">
    <source>
        <dbReference type="SAM" id="Phobius"/>
    </source>
</evidence>
<feature type="domain" description="G" evidence="3">
    <location>
        <begin position="62"/>
        <end position="202"/>
    </location>
</feature>
<dbReference type="PANTHER" id="PTHR42698:SF1">
    <property type="entry name" value="GTPASE ERA, MITOCHONDRIAL"/>
    <property type="match status" value="1"/>
</dbReference>
<evidence type="ECO:0000256" key="1">
    <source>
        <dbReference type="SAM" id="MobiDB-lite"/>
    </source>
</evidence>
<evidence type="ECO:0000313" key="4">
    <source>
        <dbReference type="EMBL" id="MFI7586815.1"/>
    </source>
</evidence>
<evidence type="ECO:0000259" key="3">
    <source>
        <dbReference type="Pfam" id="PF01926"/>
    </source>
</evidence>
<feature type="region of interest" description="Disordered" evidence="1">
    <location>
        <begin position="628"/>
        <end position="728"/>
    </location>
</feature>
<name>A0ABW8AKD5_9ACTN</name>
<accession>A0ABW8AKD5</accession>
<keyword evidence="2" id="KW-0472">Membrane</keyword>
<comment type="caution">
    <text evidence="4">The sequence shown here is derived from an EMBL/GenBank/DDBJ whole genome shotgun (WGS) entry which is preliminary data.</text>
</comment>
<feature type="compositionally biased region" description="Low complexity" evidence="1">
    <location>
        <begin position="628"/>
        <end position="648"/>
    </location>
</feature>
<dbReference type="InterPro" id="IPR027417">
    <property type="entry name" value="P-loop_NTPase"/>
</dbReference>
<keyword evidence="2" id="KW-0812">Transmembrane</keyword>
<keyword evidence="2" id="KW-1133">Transmembrane helix</keyword>
<feature type="transmembrane region" description="Helical" evidence="2">
    <location>
        <begin position="475"/>
        <end position="494"/>
    </location>
</feature>
<dbReference type="SUPFAM" id="SSF52540">
    <property type="entry name" value="P-loop containing nucleoside triphosphate hydrolases"/>
    <property type="match status" value="1"/>
</dbReference>
<feature type="region of interest" description="Disordered" evidence="1">
    <location>
        <begin position="565"/>
        <end position="590"/>
    </location>
</feature>
<organism evidence="4 5">
    <name type="scientific">Spongisporangium articulatum</name>
    <dbReference type="NCBI Taxonomy" id="3362603"/>
    <lineage>
        <taxon>Bacteria</taxon>
        <taxon>Bacillati</taxon>
        <taxon>Actinomycetota</taxon>
        <taxon>Actinomycetes</taxon>
        <taxon>Kineosporiales</taxon>
        <taxon>Kineosporiaceae</taxon>
        <taxon>Spongisporangium</taxon>
    </lineage>
</organism>
<sequence>MSTHAVNSHAGRVYDLAALATSLDAAVTAGGACLDPDGVVAAREVMERGLQRLELGAQHTVVALVGATGSGKSTLFNALAEMEIAEVGARRPLTKEPMACIWGEDGSTGLLDWLAVPESRRLRRESVLDADRQAPLHGLVLLDLPDHDSTEVSHRFEVDRLVGKVDLLVWVVDPQKYADDALHSRYLQQLTDHETVMVVVLNQVDKLRPEEIEQCLADLRRLLVADGLPAIRLLAVSARSRYGVEDLRNLIVDAVRTRTAVIDRSSADLVAVTHRLRAGVADREPGDGGPLPGTEALTNELSDAAGVPAVLDAITGEYRRRGAQYGRWLVGRMVQGLRSDAVGRLGGQVDQDDLQVIVNTLQPFAAPTQRAQVQVAVDSFASSIAAELPPRWGAAVRNSVRGATENLVHELDSAVSQVDLQIDTPWRWRFLRLAQWALALVALAGAAWLFATGAYQLAGRYLPYPPEFGGVPLPVILLGAGLLLGALIAPLGGWSVKRRAIEYRDAVDRRLHDVVAKVARELVVEPVDAVLARHRTVRQALNGELQIVQPELTTAMEAAVTVPTPEPVVAPTPKSEPKSAPEVGGPVAAEIPQPEPLVAPETVVEAESVGVAAAEEAPEVTAPVAAEPVAAEPVAAEPVAQEPAGQPETATAEPDEPLGGPSEQAPEPVAQSEADLEVSSSEPVAGEQRVIRLPDDDDLDLGVVDPEPRPEPVAEQPAEDSGDSRVAV</sequence>
<dbReference type="RefSeq" id="WP_398277279.1">
    <property type="nucleotide sequence ID" value="NZ_JBITLV010000002.1"/>
</dbReference>
<gene>
    <name evidence="4" type="ORF">ACIB24_07050</name>
</gene>
<feature type="transmembrane region" description="Helical" evidence="2">
    <location>
        <begin position="436"/>
        <end position="455"/>
    </location>
</feature>
<protein>
    <submittedName>
        <fullName evidence="4">GTPase</fullName>
    </submittedName>
</protein>
<dbReference type="InterPro" id="IPR006073">
    <property type="entry name" value="GTP-bd"/>
</dbReference>
<dbReference type="Pfam" id="PF01926">
    <property type="entry name" value="MMR_HSR1"/>
    <property type="match status" value="1"/>
</dbReference>
<dbReference type="Proteomes" id="UP001612915">
    <property type="component" value="Unassembled WGS sequence"/>
</dbReference>
<reference evidence="4 5" key="1">
    <citation type="submission" date="2024-10" db="EMBL/GenBank/DDBJ databases">
        <title>The Natural Products Discovery Center: Release of the First 8490 Sequenced Strains for Exploring Actinobacteria Biosynthetic Diversity.</title>
        <authorList>
            <person name="Kalkreuter E."/>
            <person name="Kautsar S.A."/>
            <person name="Yang D."/>
            <person name="Bader C.D."/>
            <person name="Teijaro C.N."/>
            <person name="Fluegel L."/>
            <person name="Davis C.M."/>
            <person name="Simpson J.R."/>
            <person name="Lauterbach L."/>
            <person name="Steele A.D."/>
            <person name="Gui C."/>
            <person name="Meng S."/>
            <person name="Li G."/>
            <person name="Viehrig K."/>
            <person name="Ye F."/>
            <person name="Su P."/>
            <person name="Kiefer A.F."/>
            <person name="Nichols A."/>
            <person name="Cepeda A.J."/>
            <person name="Yan W."/>
            <person name="Fan B."/>
            <person name="Jiang Y."/>
            <person name="Adhikari A."/>
            <person name="Zheng C.-J."/>
            <person name="Schuster L."/>
            <person name="Cowan T.M."/>
            <person name="Smanski M.J."/>
            <person name="Chevrette M.G."/>
            <person name="De Carvalho L.P.S."/>
            <person name="Shen B."/>
        </authorList>
    </citation>
    <scope>NUCLEOTIDE SEQUENCE [LARGE SCALE GENOMIC DNA]</scope>
    <source>
        <strain evidence="4 5">NPDC049639</strain>
    </source>
</reference>
<dbReference type="Gene3D" id="3.40.50.300">
    <property type="entry name" value="P-loop containing nucleotide triphosphate hydrolases"/>
    <property type="match status" value="1"/>
</dbReference>